<dbReference type="CDD" id="cd03379">
    <property type="entry name" value="beta_CA_cladeD"/>
    <property type="match status" value="1"/>
</dbReference>
<keyword evidence="5" id="KW-0456">Lyase</keyword>
<evidence type="ECO:0000256" key="2">
    <source>
        <dbReference type="ARBA" id="ARBA00022723"/>
    </source>
</evidence>
<comment type="function">
    <text evidence="5">Reversible hydration of carbon dioxide.</text>
</comment>
<evidence type="ECO:0000256" key="3">
    <source>
        <dbReference type="ARBA" id="ARBA00022833"/>
    </source>
</evidence>
<protein>
    <recommendedName>
        <fullName evidence="5">Carbonic anhydrase</fullName>
        <ecNumber evidence="5">4.2.1.1</ecNumber>
    </recommendedName>
    <alternativeName>
        <fullName evidence="5">Carbonate dehydratase</fullName>
    </alternativeName>
</protein>
<dbReference type="EMBL" id="ML769383">
    <property type="protein sequence ID" value="KAE9411629.1"/>
    <property type="molecule type" value="Genomic_DNA"/>
</dbReference>
<name>A0A6A4IMH9_9AGAR</name>
<feature type="binding site" evidence="4">
    <location>
        <position position="36"/>
    </location>
    <ligand>
        <name>Zn(2+)</name>
        <dbReference type="ChEBI" id="CHEBI:29105"/>
    </ligand>
</feature>
<comment type="similarity">
    <text evidence="1 5">Belongs to the beta-class carbonic anhydrase family.</text>
</comment>
<feature type="binding site" evidence="4">
    <location>
        <position position="91"/>
    </location>
    <ligand>
        <name>Zn(2+)</name>
        <dbReference type="ChEBI" id="CHEBI:29105"/>
    </ligand>
</feature>
<comment type="catalytic activity">
    <reaction evidence="5">
        <text>hydrogencarbonate + H(+) = CO2 + H2O</text>
        <dbReference type="Rhea" id="RHEA:10748"/>
        <dbReference type="ChEBI" id="CHEBI:15377"/>
        <dbReference type="ChEBI" id="CHEBI:15378"/>
        <dbReference type="ChEBI" id="CHEBI:16526"/>
        <dbReference type="ChEBI" id="CHEBI:17544"/>
        <dbReference type="EC" id="4.2.1.1"/>
    </reaction>
</comment>
<feature type="binding site" evidence="4">
    <location>
        <position position="88"/>
    </location>
    <ligand>
        <name>Zn(2+)</name>
        <dbReference type="ChEBI" id="CHEBI:29105"/>
    </ligand>
</feature>
<organism evidence="6 7">
    <name type="scientific">Gymnopus androsaceus JB14</name>
    <dbReference type="NCBI Taxonomy" id="1447944"/>
    <lineage>
        <taxon>Eukaryota</taxon>
        <taxon>Fungi</taxon>
        <taxon>Dikarya</taxon>
        <taxon>Basidiomycota</taxon>
        <taxon>Agaricomycotina</taxon>
        <taxon>Agaricomycetes</taxon>
        <taxon>Agaricomycetidae</taxon>
        <taxon>Agaricales</taxon>
        <taxon>Marasmiineae</taxon>
        <taxon>Omphalotaceae</taxon>
        <taxon>Gymnopus</taxon>
    </lineage>
</organism>
<reference evidence="6" key="1">
    <citation type="journal article" date="2019" name="Environ. Microbiol.">
        <title>Fungal ecological strategies reflected in gene transcription - a case study of two litter decomposers.</title>
        <authorList>
            <person name="Barbi F."/>
            <person name="Kohler A."/>
            <person name="Barry K."/>
            <person name="Baskaran P."/>
            <person name="Daum C."/>
            <person name="Fauchery L."/>
            <person name="Ihrmark K."/>
            <person name="Kuo A."/>
            <person name="LaButti K."/>
            <person name="Lipzen A."/>
            <person name="Morin E."/>
            <person name="Grigoriev I.V."/>
            <person name="Henrissat B."/>
            <person name="Lindahl B."/>
            <person name="Martin F."/>
        </authorList>
    </citation>
    <scope>NUCLEOTIDE SEQUENCE</scope>
    <source>
        <strain evidence="6">JB14</strain>
    </source>
</reference>
<dbReference type="InterPro" id="IPR001765">
    <property type="entry name" value="Carbonic_anhydrase"/>
</dbReference>
<evidence type="ECO:0000256" key="1">
    <source>
        <dbReference type="ARBA" id="ARBA00006217"/>
    </source>
</evidence>
<dbReference type="SMART" id="SM00947">
    <property type="entry name" value="Pro_CA"/>
    <property type="match status" value="1"/>
</dbReference>
<dbReference type="PANTHER" id="PTHR43175:SF3">
    <property type="entry name" value="CARBON DISULFIDE HYDROLASE"/>
    <property type="match status" value="1"/>
</dbReference>
<dbReference type="EC" id="4.2.1.1" evidence="5"/>
<dbReference type="Gene3D" id="3.40.1050.10">
    <property type="entry name" value="Carbonic anhydrase"/>
    <property type="match status" value="1"/>
</dbReference>
<dbReference type="GO" id="GO:0004089">
    <property type="term" value="F:carbonate dehydratase activity"/>
    <property type="evidence" value="ECO:0007669"/>
    <property type="project" value="UniProtKB-UniRule"/>
</dbReference>
<comment type="cofactor">
    <cofactor evidence="4">
        <name>Zn(2+)</name>
        <dbReference type="ChEBI" id="CHEBI:29105"/>
    </cofactor>
    <text evidence="4">Binds 1 zinc ion per subunit.</text>
</comment>
<evidence type="ECO:0000256" key="4">
    <source>
        <dbReference type="PIRSR" id="PIRSR601765-1"/>
    </source>
</evidence>
<evidence type="ECO:0000313" key="6">
    <source>
        <dbReference type="EMBL" id="KAE9411629.1"/>
    </source>
</evidence>
<dbReference type="Pfam" id="PF00484">
    <property type="entry name" value="Pro_CA"/>
    <property type="match status" value="1"/>
</dbReference>
<keyword evidence="2 4" id="KW-0479">Metal-binding</keyword>
<proteinExistence type="inferred from homology"/>
<evidence type="ECO:0000256" key="5">
    <source>
        <dbReference type="RuleBase" id="RU003956"/>
    </source>
</evidence>
<sequence length="174" mass="19420">MSAHLDFVKKNAAYAETFDSGHLAVHPTKKLLILTCMDARIDCYTSLGIELGEAHIVRNAGGCAREAFRSILISQRLLGTREIAVFHHTRCGMLTFTSPQLREIIKSEAKSESSDAQEEIAKTVDSIDFLDFSDLEESVKDDVKFLQENPLVLNETKVTGWIYDTEKGTVKQVV</sequence>
<keyword evidence="7" id="KW-1185">Reference proteome</keyword>
<dbReference type="PANTHER" id="PTHR43175">
    <property type="entry name" value="CARBONIC ANHYDRASE"/>
    <property type="match status" value="1"/>
</dbReference>
<dbReference type="GO" id="GO:0008270">
    <property type="term" value="F:zinc ion binding"/>
    <property type="evidence" value="ECO:0007669"/>
    <property type="project" value="UniProtKB-UniRule"/>
</dbReference>
<accession>A0A6A4IMH9</accession>
<dbReference type="AlphaFoldDB" id="A0A6A4IMH9"/>
<keyword evidence="3 4" id="KW-0862">Zinc</keyword>
<feature type="binding site" evidence="4">
    <location>
        <position position="38"/>
    </location>
    <ligand>
        <name>Zn(2+)</name>
        <dbReference type="ChEBI" id="CHEBI:29105"/>
    </ligand>
</feature>
<dbReference type="Proteomes" id="UP000799118">
    <property type="component" value="Unassembled WGS sequence"/>
</dbReference>
<dbReference type="OrthoDB" id="10248475at2759"/>
<evidence type="ECO:0000313" key="7">
    <source>
        <dbReference type="Proteomes" id="UP000799118"/>
    </source>
</evidence>
<dbReference type="InterPro" id="IPR036874">
    <property type="entry name" value="Carbonic_anhydrase_sf"/>
</dbReference>
<dbReference type="SUPFAM" id="SSF53056">
    <property type="entry name" value="beta-carbonic anhydrase, cab"/>
    <property type="match status" value="1"/>
</dbReference>
<gene>
    <name evidence="6" type="ORF">BT96DRAFT_19879</name>
</gene>